<dbReference type="PANTHER" id="PTHR42203:SF2">
    <property type="entry name" value="UPF0058 PROTEIN MJ1205"/>
    <property type="match status" value="1"/>
</dbReference>
<gene>
    <name evidence="1" type="ORF">EYH15_02740</name>
    <name evidence="2" type="ORF">EYH21_02875</name>
</gene>
<dbReference type="Proteomes" id="UP000618343">
    <property type="component" value="Unassembled WGS sequence"/>
</dbReference>
<evidence type="ECO:0000313" key="2">
    <source>
        <dbReference type="EMBL" id="HIP91227.1"/>
    </source>
</evidence>
<dbReference type="EMBL" id="DQUO01000031">
    <property type="protein sequence ID" value="HIP91227.1"/>
    <property type="molecule type" value="Genomic_DNA"/>
</dbReference>
<dbReference type="Gene3D" id="1.20.1270.110">
    <property type="entry name" value="Uncharacterised protein family UPF0058"/>
    <property type="match status" value="1"/>
</dbReference>
<evidence type="ECO:0000313" key="1">
    <source>
        <dbReference type="EMBL" id="HIP84389.1"/>
    </source>
</evidence>
<dbReference type="AlphaFoldDB" id="A0A832ZKM4"/>
<comment type="caution">
    <text evidence="2">The sequence shown here is derived from an EMBL/GenBank/DDBJ whole genome shotgun (WGS) entry which is preliminary data.</text>
</comment>
<protein>
    <submittedName>
        <fullName evidence="2">UPF0058 family protein</fullName>
    </submittedName>
</protein>
<dbReference type="Proteomes" id="UP000643554">
    <property type="component" value="Unassembled WGS sequence"/>
</dbReference>
<dbReference type="SUPFAM" id="SSF140371">
    <property type="entry name" value="Vng1086c-like"/>
    <property type="match status" value="1"/>
</dbReference>
<proteinExistence type="predicted"/>
<dbReference type="InterPro" id="IPR002753">
    <property type="entry name" value="UPF0058"/>
</dbReference>
<dbReference type="PANTHER" id="PTHR42203">
    <property type="entry name" value="UPF0058 PROTEIN MJ1205"/>
    <property type="match status" value="1"/>
</dbReference>
<evidence type="ECO:0000313" key="3">
    <source>
        <dbReference type="Proteomes" id="UP000618343"/>
    </source>
</evidence>
<reference evidence="2" key="1">
    <citation type="journal article" date="2020" name="ISME J.">
        <title>Gammaproteobacteria mediating utilization of methyl-, sulfur- and petroleum organic compounds in deep ocean hydrothermal plumes.</title>
        <authorList>
            <person name="Zhou Z."/>
            <person name="Liu Y."/>
            <person name="Pan J."/>
            <person name="Cron B.R."/>
            <person name="Toner B.M."/>
            <person name="Anantharaman K."/>
            <person name="Breier J.A."/>
            <person name="Dick G.J."/>
            <person name="Li M."/>
        </authorList>
    </citation>
    <scope>NUCLEOTIDE SEQUENCE</scope>
    <source>
        <strain evidence="1">SZUA-1453</strain>
        <strain evidence="2">SZUA-1471</strain>
    </source>
</reference>
<name>A0A832ZKM4_9EURY</name>
<dbReference type="InterPro" id="IPR036519">
    <property type="entry name" value="UPF0058_sf"/>
</dbReference>
<dbReference type="Pfam" id="PF01893">
    <property type="entry name" value="UPF0058"/>
    <property type="match status" value="1"/>
</dbReference>
<accession>A0A832ZKM4</accession>
<organism evidence="2 3">
    <name type="scientific">Methanothermococcus okinawensis</name>
    <dbReference type="NCBI Taxonomy" id="155863"/>
    <lineage>
        <taxon>Archaea</taxon>
        <taxon>Methanobacteriati</taxon>
        <taxon>Methanobacteriota</taxon>
        <taxon>Methanomada group</taxon>
        <taxon>Methanococci</taxon>
        <taxon>Methanococcales</taxon>
        <taxon>Methanococcaceae</taxon>
        <taxon>Methanothermococcus</taxon>
    </lineage>
</organism>
<dbReference type="EMBL" id="DQUI01000051">
    <property type="protein sequence ID" value="HIP84389.1"/>
    <property type="molecule type" value="Genomic_DNA"/>
</dbReference>
<sequence>MNKEQLMELHQFFVHVYKELVPEDYNCPYLELYRKLDVKPHHIHRLKTEQCAAIFLLAACIASYIADNDDMVPKSLSVKLLENALKYLNARSKNFEDIEEYKKLIEKIRDKKRRNRW</sequence>